<dbReference type="GO" id="GO:0006813">
    <property type="term" value="P:potassium ion transport"/>
    <property type="evidence" value="ECO:0007669"/>
    <property type="project" value="InterPro"/>
</dbReference>
<dbReference type="PANTHER" id="PTHR43833:SF11">
    <property type="entry name" value="VOLTAGE-GATED POTASSIUM CHANNEL KCH"/>
    <property type="match status" value="1"/>
</dbReference>
<dbReference type="InterPro" id="IPR050721">
    <property type="entry name" value="Trk_Ktr_HKT_K-transport"/>
</dbReference>
<keyword evidence="2" id="KW-0472">Membrane</keyword>
<dbReference type="InterPro" id="IPR013099">
    <property type="entry name" value="K_chnl_dom"/>
</dbReference>
<gene>
    <name evidence="5" type="ORF">OG579_12860</name>
</gene>
<sequence>MAQWQPERGPHTVSPAGEGSPSGHVIVCGFAGIAVPIIDGFLDAGEQVVVVVRTADPALDAAVARWGITVHTAVVGVADALVDAGIAGAVAVVCVEENELHNLETALVAGQLRADVRVITQLSNATVAGAMDDGSTPGAVLDVADLAAPSVIEACLGIGDHHIDAAGIDFVATTVTAGRAGTLRERFGDLAPLAVSTHTSAMSQAATPATVLCPGRDHPVLAGDVVTLLGTADEFAAQGIATAADDTPVAPARRPSRPQRVRAAVRGFREDANPNFFRMIGVLFFLLALSTTVLRLGYQKPGMSVLDAVYFSTETVATVGYGDFNFADQPPALRIWSIILMFAGLTTTAMIMAFLAELLISRRIAEAAGRRRARFMTGHVVVIGLGAFGIRVARELRSRGRDVVVIERSSSNRFLSAAAKAGIPVIVGDATVAETLSDARVHRAAAVAVLTSDDVINIETGIAVRGALGDRFADGSRRGVPVVLRVFDRGMGDAVAARFGFRHVRSTAELAAPWFIGAALGLEILGTFSVQSTSFMVGRVRIRADGGLVGVEMRELSANTRVIAIRRASGASGAGDLEYPPRRGTKFASGDDAFVVGPYQELLAVLEHQRAVIDTPHSPSIGQ</sequence>
<dbReference type="EMBL" id="CP108021">
    <property type="protein sequence ID" value="WUM18631.1"/>
    <property type="molecule type" value="Genomic_DNA"/>
</dbReference>
<dbReference type="Gene3D" id="1.10.287.70">
    <property type="match status" value="1"/>
</dbReference>
<feature type="transmembrane region" description="Helical" evidence="2">
    <location>
        <begin position="335"/>
        <end position="361"/>
    </location>
</feature>
<keyword evidence="6" id="KW-1185">Reference proteome</keyword>
<feature type="domain" description="RCK N-terminal" evidence="3">
    <location>
        <begin position="377"/>
        <end position="505"/>
    </location>
</feature>
<dbReference type="GO" id="GO:0005886">
    <property type="term" value="C:plasma membrane"/>
    <property type="evidence" value="ECO:0007669"/>
    <property type="project" value="UniProtKB-SubCell"/>
</dbReference>
<dbReference type="PANTHER" id="PTHR43833">
    <property type="entry name" value="POTASSIUM CHANNEL PROTEIN 2-RELATED-RELATED"/>
    <property type="match status" value="1"/>
</dbReference>
<reference evidence="5 6" key="1">
    <citation type="submission" date="2022-10" db="EMBL/GenBank/DDBJ databases">
        <title>The complete genomes of actinobacterial strains from the NBC collection.</title>
        <authorList>
            <person name="Joergensen T.S."/>
            <person name="Alvarez Arevalo M."/>
            <person name="Sterndorff E.B."/>
            <person name="Faurdal D."/>
            <person name="Vuksanovic O."/>
            <person name="Mourched A.-S."/>
            <person name="Charusanti P."/>
            <person name="Shaw S."/>
            <person name="Blin K."/>
            <person name="Weber T."/>
        </authorList>
    </citation>
    <scope>NUCLEOTIDE SEQUENCE [LARGE SCALE GENOMIC DNA]</scope>
    <source>
        <strain evidence="5 6">NBC_00319</strain>
    </source>
</reference>
<evidence type="ECO:0000259" key="4">
    <source>
        <dbReference type="PROSITE" id="PS51202"/>
    </source>
</evidence>
<feature type="transmembrane region" description="Helical" evidence="2">
    <location>
        <begin position="373"/>
        <end position="393"/>
    </location>
</feature>
<dbReference type="SUPFAM" id="SSF51735">
    <property type="entry name" value="NAD(P)-binding Rossmann-fold domains"/>
    <property type="match status" value="2"/>
</dbReference>
<organism evidence="5 6">
    <name type="scientific">Williamsia herbipolensis</name>
    <dbReference type="NCBI Taxonomy" id="1603258"/>
    <lineage>
        <taxon>Bacteria</taxon>
        <taxon>Bacillati</taxon>
        <taxon>Actinomycetota</taxon>
        <taxon>Actinomycetes</taxon>
        <taxon>Mycobacteriales</taxon>
        <taxon>Nocardiaceae</taxon>
        <taxon>Williamsia</taxon>
    </lineage>
</organism>
<dbReference type="Proteomes" id="UP001432128">
    <property type="component" value="Chromosome"/>
</dbReference>
<comment type="subcellular location">
    <subcellularLocation>
        <location evidence="1">Cell membrane</location>
        <topology evidence="1">Multi-pass membrane protein</topology>
    </subcellularLocation>
</comment>
<dbReference type="GO" id="GO:0008324">
    <property type="term" value="F:monoatomic cation transmembrane transporter activity"/>
    <property type="evidence" value="ECO:0007669"/>
    <property type="project" value="InterPro"/>
</dbReference>
<dbReference type="KEGG" id="whr:OG579_12860"/>
<dbReference type="InterPro" id="IPR003148">
    <property type="entry name" value="RCK_N"/>
</dbReference>
<dbReference type="PROSITE" id="PS51201">
    <property type="entry name" value="RCK_N"/>
    <property type="match status" value="1"/>
</dbReference>
<name>A0AAU4JXZ5_9NOCA</name>
<dbReference type="Gene3D" id="3.40.50.720">
    <property type="entry name" value="NAD(P)-binding Rossmann-like Domain"/>
    <property type="match status" value="2"/>
</dbReference>
<dbReference type="PROSITE" id="PS51202">
    <property type="entry name" value="RCK_C"/>
    <property type="match status" value="1"/>
</dbReference>
<keyword evidence="2" id="KW-1133">Transmembrane helix</keyword>
<protein>
    <submittedName>
        <fullName evidence="5">NAD-binding protein</fullName>
    </submittedName>
</protein>
<proteinExistence type="predicted"/>
<dbReference type="InterPro" id="IPR036291">
    <property type="entry name" value="NAD(P)-bd_dom_sf"/>
</dbReference>
<evidence type="ECO:0000313" key="6">
    <source>
        <dbReference type="Proteomes" id="UP001432128"/>
    </source>
</evidence>
<evidence type="ECO:0000259" key="3">
    <source>
        <dbReference type="PROSITE" id="PS51201"/>
    </source>
</evidence>
<feature type="domain" description="RCK C-terminal" evidence="4">
    <location>
        <begin position="525"/>
        <end position="611"/>
    </location>
</feature>
<dbReference type="InterPro" id="IPR006037">
    <property type="entry name" value="RCK_C"/>
</dbReference>
<feature type="transmembrane region" description="Helical" evidence="2">
    <location>
        <begin position="276"/>
        <end position="298"/>
    </location>
</feature>
<evidence type="ECO:0000256" key="2">
    <source>
        <dbReference type="SAM" id="Phobius"/>
    </source>
</evidence>
<dbReference type="SUPFAM" id="SSF81324">
    <property type="entry name" value="Voltage-gated potassium channels"/>
    <property type="match status" value="1"/>
</dbReference>
<keyword evidence="2" id="KW-0812">Transmembrane</keyword>
<evidence type="ECO:0000256" key="1">
    <source>
        <dbReference type="ARBA" id="ARBA00004651"/>
    </source>
</evidence>
<dbReference type="Pfam" id="PF07885">
    <property type="entry name" value="Ion_trans_2"/>
    <property type="match status" value="1"/>
</dbReference>
<dbReference type="AlphaFoldDB" id="A0AAU4JXZ5"/>
<dbReference type="RefSeq" id="WP_328856242.1">
    <property type="nucleotide sequence ID" value="NZ_CP108021.1"/>
</dbReference>
<dbReference type="Pfam" id="PF02254">
    <property type="entry name" value="TrkA_N"/>
    <property type="match status" value="1"/>
</dbReference>
<evidence type="ECO:0000313" key="5">
    <source>
        <dbReference type="EMBL" id="WUM18631.1"/>
    </source>
</evidence>
<accession>A0AAU4JXZ5</accession>